<keyword evidence="1" id="KW-0472">Membrane</keyword>
<evidence type="ECO:0000256" key="1">
    <source>
        <dbReference type="SAM" id="Phobius"/>
    </source>
</evidence>
<feature type="transmembrane region" description="Helical" evidence="1">
    <location>
        <begin position="39"/>
        <end position="61"/>
    </location>
</feature>
<comment type="caution">
    <text evidence="2">The sequence shown here is derived from an EMBL/GenBank/DDBJ whole genome shotgun (WGS) entry which is preliminary data.</text>
</comment>
<dbReference type="RefSeq" id="WP_107584907.1">
    <property type="nucleotide sequence ID" value="NZ_PZJJ01000012.1"/>
</dbReference>
<dbReference type="AlphaFoldDB" id="A0A2T4U6B0"/>
<accession>A0A2T4U6B0</accession>
<proteinExistence type="predicted"/>
<evidence type="ECO:0000313" key="2">
    <source>
        <dbReference type="EMBL" id="PTL38929.1"/>
    </source>
</evidence>
<dbReference type="Proteomes" id="UP000240509">
    <property type="component" value="Unassembled WGS sequence"/>
</dbReference>
<reference evidence="2 3" key="1">
    <citation type="submission" date="2018-03" db="EMBL/GenBank/DDBJ databases">
        <title>Alkalicoccus saliphilus sp. nov., isolated from a mineral pool.</title>
        <authorList>
            <person name="Zhao B."/>
        </authorList>
    </citation>
    <scope>NUCLEOTIDE SEQUENCE [LARGE SCALE GENOMIC DNA]</scope>
    <source>
        <strain evidence="2 3">6AG</strain>
    </source>
</reference>
<evidence type="ECO:0000313" key="3">
    <source>
        <dbReference type="Proteomes" id="UP000240509"/>
    </source>
</evidence>
<sequence length="109" mass="12064">MPRLLNLPQLIIAVLLYFVLFFGIGFILNMLLRSTWVMAVIYPLVVLFIVSEAGFFSYFTSPGNSFSVLGNSLASLTFVDIFILSAGMVGAVLAGIAIRMLRVRGYQMF</sequence>
<gene>
    <name evidence="2" type="ORF">C6Y45_09075</name>
</gene>
<dbReference type="EMBL" id="PZJJ01000012">
    <property type="protein sequence ID" value="PTL38929.1"/>
    <property type="molecule type" value="Genomic_DNA"/>
</dbReference>
<keyword evidence="3" id="KW-1185">Reference proteome</keyword>
<name>A0A2T4U6B0_9BACI</name>
<dbReference type="OrthoDB" id="2382309at2"/>
<protein>
    <submittedName>
        <fullName evidence="2">Uncharacterized protein</fullName>
    </submittedName>
</protein>
<keyword evidence="1" id="KW-1133">Transmembrane helix</keyword>
<feature type="transmembrane region" description="Helical" evidence="1">
    <location>
        <begin position="12"/>
        <end position="32"/>
    </location>
</feature>
<organism evidence="2 3">
    <name type="scientific">Alkalicoccus saliphilus</name>
    <dbReference type="NCBI Taxonomy" id="200989"/>
    <lineage>
        <taxon>Bacteria</taxon>
        <taxon>Bacillati</taxon>
        <taxon>Bacillota</taxon>
        <taxon>Bacilli</taxon>
        <taxon>Bacillales</taxon>
        <taxon>Bacillaceae</taxon>
        <taxon>Alkalicoccus</taxon>
    </lineage>
</organism>
<keyword evidence="1" id="KW-0812">Transmembrane</keyword>
<dbReference type="Pfam" id="PF14068">
    <property type="entry name" value="YuiB"/>
    <property type="match status" value="1"/>
</dbReference>
<dbReference type="InterPro" id="IPR025917">
    <property type="entry name" value="YuiB"/>
</dbReference>
<feature type="transmembrane region" description="Helical" evidence="1">
    <location>
        <begin position="81"/>
        <end position="101"/>
    </location>
</feature>